<dbReference type="NCBIfam" id="NF003767">
    <property type="entry name" value="PRK05363.1"/>
    <property type="match status" value="1"/>
</dbReference>
<dbReference type="SUPFAM" id="SSF56524">
    <property type="entry name" value="Oxidoreductase molybdopterin-binding domain"/>
    <property type="match status" value="1"/>
</dbReference>
<organism evidence="2 3">
    <name type="scientific">Fluctibacter corallii</name>
    <dbReference type="NCBI Taxonomy" id="2984329"/>
    <lineage>
        <taxon>Bacteria</taxon>
        <taxon>Pseudomonadati</taxon>
        <taxon>Pseudomonadota</taxon>
        <taxon>Gammaproteobacteria</taxon>
        <taxon>Alteromonadales</taxon>
        <taxon>Alteromonadaceae</taxon>
        <taxon>Fluctibacter</taxon>
    </lineage>
</organism>
<dbReference type="GO" id="GO:0016491">
    <property type="term" value="F:oxidoreductase activity"/>
    <property type="evidence" value="ECO:0007669"/>
    <property type="project" value="UniProtKB-KW"/>
</dbReference>
<evidence type="ECO:0000313" key="2">
    <source>
        <dbReference type="EMBL" id="MCV2885705.1"/>
    </source>
</evidence>
<evidence type="ECO:0000313" key="3">
    <source>
        <dbReference type="Proteomes" id="UP001652504"/>
    </source>
</evidence>
<dbReference type="InterPro" id="IPR000572">
    <property type="entry name" value="OxRdtase_Mopterin-bd_dom"/>
</dbReference>
<dbReference type="Gene3D" id="3.90.420.10">
    <property type="entry name" value="Oxidoreductase, molybdopterin-binding domain"/>
    <property type="match status" value="1"/>
</dbReference>
<dbReference type="PANTHER" id="PTHR43032">
    <property type="entry name" value="PROTEIN-METHIONINE-SULFOXIDE REDUCTASE"/>
    <property type="match status" value="1"/>
</dbReference>
<dbReference type="RefSeq" id="WP_263712993.1">
    <property type="nucleotide sequence ID" value="NZ_JAOWKX010000007.1"/>
</dbReference>
<accession>A0ABT3AAK6</accession>
<dbReference type="Pfam" id="PF00174">
    <property type="entry name" value="Oxidored_molyb"/>
    <property type="match status" value="1"/>
</dbReference>
<dbReference type="InterPro" id="IPR036374">
    <property type="entry name" value="OxRdtase_Mopterin-bd_sf"/>
</dbReference>
<name>A0ABT3AAK6_9ALTE</name>
<reference evidence="2 3" key="1">
    <citation type="submission" date="2022-10" db="EMBL/GenBank/DDBJ databases">
        <title>Aestuariibacter sp. AA17 isolated from Montipora capitata coral fragment.</title>
        <authorList>
            <person name="Emsley S.A."/>
            <person name="Pfannmuller K.M."/>
            <person name="Loughran R.M."/>
            <person name="Shlafstein M."/>
            <person name="Papke E."/>
            <person name="Saw J.H."/>
            <person name="Ushijima B."/>
            <person name="Videau P."/>
        </authorList>
    </citation>
    <scope>NUCLEOTIDE SEQUENCE [LARGE SCALE GENOMIC DNA]</scope>
    <source>
        <strain evidence="2 3">AA17</strain>
    </source>
</reference>
<evidence type="ECO:0000259" key="1">
    <source>
        <dbReference type="Pfam" id="PF00174"/>
    </source>
</evidence>
<dbReference type="EC" id="1.8.5.-" evidence="2"/>
<feature type="domain" description="Oxidoreductase molybdopterin-binding" evidence="1">
    <location>
        <begin position="85"/>
        <end position="238"/>
    </location>
</feature>
<dbReference type="EMBL" id="JAOWKX010000007">
    <property type="protein sequence ID" value="MCV2885705.1"/>
    <property type="molecule type" value="Genomic_DNA"/>
</dbReference>
<keyword evidence="2" id="KW-0560">Oxidoreductase</keyword>
<dbReference type="Proteomes" id="UP001652504">
    <property type="component" value="Unassembled WGS sequence"/>
</dbReference>
<sequence>MNNKKRAHKTKATTPGKITPKHLFLTRREVIKGAIALGLLPACSKPNIAPSPDVTPQSLVSSYCNYYEFSRSKEAVKILAQALTLNPWQVDVTGLVDTPYSIDVSHVSSLFTLHSRTYSLRCVEGWSAVIPWQGILLKDVISRANPKPEAKFVKFIGHFDPKEMIGQRRQILQWPYTEGLRLDEALHPLTLLATGMYSGAITPENGAPLRLVVPWKYGYKSIKAIRRIELVSYQPLSSWQQMAPSEYGFFANVNPDVPHPRWSQRRELPLGETQKRATQLLNGYADDVQHLYTPDILNSLS</sequence>
<protein>
    <submittedName>
        <fullName evidence="2">Protein-methionine-sulfoxide reductase catalytic subunit MsrP</fullName>
        <ecNumber evidence="2">1.8.5.-</ecNumber>
    </submittedName>
</protein>
<dbReference type="PANTHER" id="PTHR43032:SF3">
    <property type="entry name" value="PROTEIN-METHIONINE-SULFOXIDE REDUCTASE CATALYTIC SUBUNIT MSRP"/>
    <property type="match status" value="1"/>
</dbReference>
<keyword evidence="3" id="KW-1185">Reference proteome</keyword>
<gene>
    <name evidence="2" type="primary">msrP</name>
    <name evidence="2" type="ORF">OE749_13485</name>
</gene>
<proteinExistence type="predicted"/>
<comment type="caution">
    <text evidence="2">The sequence shown here is derived from an EMBL/GenBank/DDBJ whole genome shotgun (WGS) entry which is preliminary data.</text>
</comment>